<keyword evidence="3" id="KW-1185">Reference proteome</keyword>
<evidence type="ECO:0000259" key="1">
    <source>
        <dbReference type="Pfam" id="PF18754"/>
    </source>
</evidence>
<proteinExistence type="predicted"/>
<comment type="caution">
    <text evidence="2">The sequence shown here is derived from an EMBL/GenBank/DDBJ whole genome shotgun (WGS) entry which is preliminary data.</text>
</comment>
<dbReference type="Pfam" id="PF18754">
    <property type="entry name" value="Nmad3"/>
    <property type="match status" value="1"/>
</dbReference>
<dbReference type="Proteomes" id="UP000031057">
    <property type="component" value="Unassembled WGS sequence"/>
</dbReference>
<sequence length="244" mass="26910">MKLVFSRKGFDSTAGGVPSPIVDGIPVSLPIPARDRSRTTFADRGLADLVKTVSRGKLTGEDLCHDDPMFADGLCWFGQCGAAQGHLLKHGVGPGDHFLFFGLFADPETGERHHRIFGHMRVLASGAPGDVAQSPHWREPPRHHPHLEGEWPANNALWFGAGTTALSASAELRLTRPGGPLNLWDVPPWLKRRGLTYHDRAQRWLGRTGLDSAKRGQEFVCDLGRAQEPRRWLEEIVALIEGVR</sequence>
<evidence type="ECO:0000313" key="3">
    <source>
        <dbReference type="Proteomes" id="UP000031057"/>
    </source>
</evidence>
<organism evidence="2 3">
    <name type="scientific">Novosphingobium malaysiense</name>
    <dbReference type="NCBI Taxonomy" id="1348853"/>
    <lineage>
        <taxon>Bacteria</taxon>
        <taxon>Pseudomonadati</taxon>
        <taxon>Pseudomonadota</taxon>
        <taxon>Alphaproteobacteria</taxon>
        <taxon>Sphingomonadales</taxon>
        <taxon>Sphingomonadaceae</taxon>
        <taxon>Novosphingobium</taxon>
    </lineage>
</organism>
<dbReference type="EMBL" id="JTDI01000001">
    <property type="protein sequence ID" value="KHK93003.1"/>
    <property type="molecule type" value="Genomic_DNA"/>
</dbReference>
<dbReference type="AlphaFoldDB" id="A0A0B1ZV15"/>
<gene>
    <name evidence="2" type="ORF">LK12_01025</name>
</gene>
<protein>
    <recommendedName>
        <fullName evidence="1">Nucleotide modification associated domain-containing protein</fullName>
    </recommendedName>
</protein>
<dbReference type="InterPro" id="IPR041135">
    <property type="entry name" value="Nmad3"/>
</dbReference>
<feature type="domain" description="Nucleotide modification associated" evidence="1">
    <location>
        <begin position="2"/>
        <end position="222"/>
    </location>
</feature>
<evidence type="ECO:0000313" key="2">
    <source>
        <dbReference type="EMBL" id="KHK93003.1"/>
    </source>
</evidence>
<accession>A0A0B1ZV15</accession>
<dbReference type="RefSeq" id="WP_039278290.1">
    <property type="nucleotide sequence ID" value="NZ_JTDI01000001.1"/>
</dbReference>
<name>A0A0B1ZV15_9SPHN</name>
<reference evidence="2 3" key="1">
    <citation type="submission" date="2014-10" db="EMBL/GenBank/DDBJ databases">
        <title>Genome sequence of Novosphingobium malaysiense MUSC 273(T).</title>
        <authorList>
            <person name="Lee L.-H."/>
        </authorList>
    </citation>
    <scope>NUCLEOTIDE SEQUENCE [LARGE SCALE GENOMIC DNA]</scope>
    <source>
        <strain evidence="2 3">MUSC 273</strain>
    </source>
</reference>
<dbReference type="OrthoDB" id="9772090at2"/>
<dbReference type="STRING" id="1348853.LK12_01025"/>